<organism evidence="1 2">
    <name type="scientific">Labilibaculum manganireducens</name>
    <dbReference type="NCBI Taxonomy" id="1940525"/>
    <lineage>
        <taxon>Bacteria</taxon>
        <taxon>Pseudomonadati</taxon>
        <taxon>Bacteroidota</taxon>
        <taxon>Bacteroidia</taxon>
        <taxon>Marinilabiliales</taxon>
        <taxon>Marinifilaceae</taxon>
        <taxon>Labilibaculum</taxon>
    </lineage>
</organism>
<dbReference type="AlphaFoldDB" id="A0A2N3ICT5"/>
<sequence length="166" mass="19086">MDKEKAEEEKLFIRKIFIDEIGRLQKEGFYFFSFIMMGQAIEALGCFLDDKPLKAKAQSSKRFSKSLNILMGNNYRAVNNDHWLYDKLRNQLTHSFVPSKSLLLCSRKNQPEGAEHLEQLNGRLVLVAEDMYEDLVKGCEKLFGMIDRGKVPLKRIAASPQELGII</sequence>
<keyword evidence="2" id="KW-1185">Reference proteome</keyword>
<comment type="caution">
    <text evidence="1">The sequence shown here is derived from an EMBL/GenBank/DDBJ whole genome shotgun (WGS) entry which is preliminary data.</text>
</comment>
<reference evidence="1 2" key="1">
    <citation type="journal article" date="2017" name="Front. Microbiol.">
        <title>Labilibaculum manganireducens gen. nov., sp. nov. and Labilibaculum filiforme sp. nov., Novel Bacteroidetes Isolated from Subsurface Sediments of the Baltic Sea.</title>
        <authorList>
            <person name="Vandieken V."/>
            <person name="Marshall I.P."/>
            <person name="Niemann H."/>
            <person name="Engelen B."/>
            <person name="Cypionka H."/>
        </authorList>
    </citation>
    <scope>NUCLEOTIDE SEQUENCE [LARGE SCALE GENOMIC DNA]</scope>
    <source>
        <strain evidence="1 2">59.10-2M</strain>
    </source>
</reference>
<dbReference type="RefSeq" id="WP_101308759.1">
    <property type="nucleotide sequence ID" value="NZ_MVDE01000005.1"/>
</dbReference>
<proteinExistence type="predicted"/>
<evidence type="ECO:0000313" key="1">
    <source>
        <dbReference type="EMBL" id="PKQ68126.1"/>
    </source>
</evidence>
<name>A0A2N3ICT5_9BACT</name>
<dbReference type="EMBL" id="MVDE01000005">
    <property type="protein sequence ID" value="PKQ68126.1"/>
    <property type="molecule type" value="Genomic_DNA"/>
</dbReference>
<gene>
    <name evidence="1" type="ORF">BZG01_05065</name>
</gene>
<protein>
    <submittedName>
        <fullName evidence="1">Uncharacterized protein</fullName>
    </submittedName>
</protein>
<dbReference type="Proteomes" id="UP000233618">
    <property type="component" value="Unassembled WGS sequence"/>
</dbReference>
<accession>A0A2N3ICT5</accession>
<evidence type="ECO:0000313" key="2">
    <source>
        <dbReference type="Proteomes" id="UP000233618"/>
    </source>
</evidence>